<dbReference type="InterPro" id="IPR050109">
    <property type="entry name" value="HTH-type_TetR-like_transc_reg"/>
</dbReference>
<dbReference type="AlphaFoldDB" id="A0A8J3NH52"/>
<evidence type="ECO:0000256" key="2">
    <source>
        <dbReference type="ARBA" id="ARBA00023125"/>
    </source>
</evidence>
<dbReference type="Gene3D" id="1.10.357.10">
    <property type="entry name" value="Tetracycline Repressor, domain 2"/>
    <property type="match status" value="1"/>
</dbReference>
<dbReference type="InterPro" id="IPR009057">
    <property type="entry name" value="Homeodomain-like_sf"/>
</dbReference>
<dbReference type="RefSeq" id="WP_203663974.1">
    <property type="nucleotide sequence ID" value="NZ_BAAAZM010000023.1"/>
</dbReference>
<protein>
    <recommendedName>
        <fullName evidence="5">HTH tetR-type domain-containing protein</fullName>
    </recommendedName>
</protein>
<evidence type="ECO:0000256" key="1">
    <source>
        <dbReference type="ARBA" id="ARBA00023015"/>
    </source>
</evidence>
<dbReference type="Proteomes" id="UP000612808">
    <property type="component" value="Unassembled WGS sequence"/>
</dbReference>
<name>A0A8J3NH52_9ACTN</name>
<dbReference type="InterPro" id="IPR036271">
    <property type="entry name" value="Tet_transcr_reg_TetR-rel_C_sf"/>
</dbReference>
<dbReference type="Pfam" id="PF00440">
    <property type="entry name" value="TetR_N"/>
    <property type="match status" value="1"/>
</dbReference>
<sequence>MPTTPSRGARYGALNRTVIVAAARTIADRDGLGQLTLRRVAESLGTGQASIYRHVSGRDELIAALCEDLAAGFPLVTDQRSPRTAALRQWEAIHRYLTEHPWGAPAIAAGDTVAVSGERLAAHATAQLRRLGLTGRDAARAYRVLWQLLLGHLLNAHPLGHGADHPRAGDESDFRWALRHLLDAFAGTPRRH</sequence>
<organism evidence="6 7">
    <name type="scientific">Actinocatenispora rupis</name>
    <dbReference type="NCBI Taxonomy" id="519421"/>
    <lineage>
        <taxon>Bacteria</taxon>
        <taxon>Bacillati</taxon>
        <taxon>Actinomycetota</taxon>
        <taxon>Actinomycetes</taxon>
        <taxon>Micromonosporales</taxon>
        <taxon>Micromonosporaceae</taxon>
        <taxon>Actinocatenispora</taxon>
    </lineage>
</organism>
<dbReference type="GO" id="GO:0003700">
    <property type="term" value="F:DNA-binding transcription factor activity"/>
    <property type="evidence" value="ECO:0007669"/>
    <property type="project" value="TreeGrafter"/>
</dbReference>
<comment type="caution">
    <text evidence="6">The sequence shown here is derived from an EMBL/GenBank/DDBJ whole genome shotgun (WGS) entry which is preliminary data.</text>
</comment>
<feature type="DNA-binding region" description="H-T-H motif" evidence="4">
    <location>
        <begin position="36"/>
        <end position="55"/>
    </location>
</feature>
<accession>A0A8J3NH52</accession>
<dbReference type="PANTHER" id="PTHR30055:SF151">
    <property type="entry name" value="TRANSCRIPTIONAL REGULATORY PROTEIN"/>
    <property type="match status" value="1"/>
</dbReference>
<evidence type="ECO:0000256" key="4">
    <source>
        <dbReference type="PROSITE-ProRule" id="PRU00335"/>
    </source>
</evidence>
<keyword evidence="3" id="KW-0804">Transcription</keyword>
<dbReference type="EMBL" id="BOMB01000044">
    <property type="protein sequence ID" value="GID15599.1"/>
    <property type="molecule type" value="Genomic_DNA"/>
</dbReference>
<dbReference type="PANTHER" id="PTHR30055">
    <property type="entry name" value="HTH-TYPE TRANSCRIPTIONAL REGULATOR RUTR"/>
    <property type="match status" value="1"/>
</dbReference>
<dbReference type="SUPFAM" id="SSF46689">
    <property type="entry name" value="Homeodomain-like"/>
    <property type="match status" value="1"/>
</dbReference>
<evidence type="ECO:0000313" key="7">
    <source>
        <dbReference type="Proteomes" id="UP000612808"/>
    </source>
</evidence>
<dbReference type="SUPFAM" id="SSF48498">
    <property type="entry name" value="Tetracyclin repressor-like, C-terminal domain"/>
    <property type="match status" value="1"/>
</dbReference>
<dbReference type="InterPro" id="IPR001647">
    <property type="entry name" value="HTH_TetR"/>
</dbReference>
<reference evidence="6" key="1">
    <citation type="submission" date="2021-01" db="EMBL/GenBank/DDBJ databases">
        <title>Whole genome shotgun sequence of Actinocatenispora rupis NBRC 107355.</title>
        <authorList>
            <person name="Komaki H."/>
            <person name="Tamura T."/>
        </authorList>
    </citation>
    <scope>NUCLEOTIDE SEQUENCE</scope>
    <source>
        <strain evidence="6">NBRC 107355</strain>
    </source>
</reference>
<feature type="domain" description="HTH tetR-type" evidence="5">
    <location>
        <begin position="13"/>
        <end position="73"/>
    </location>
</feature>
<dbReference type="GO" id="GO:0000976">
    <property type="term" value="F:transcription cis-regulatory region binding"/>
    <property type="evidence" value="ECO:0007669"/>
    <property type="project" value="TreeGrafter"/>
</dbReference>
<gene>
    <name evidence="6" type="ORF">Aru02nite_64880</name>
</gene>
<keyword evidence="7" id="KW-1185">Reference proteome</keyword>
<proteinExistence type="predicted"/>
<keyword evidence="2 4" id="KW-0238">DNA-binding</keyword>
<evidence type="ECO:0000259" key="5">
    <source>
        <dbReference type="PROSITE" id="PS50977"/>
    </source>
</evidence>
<keyword evidence="1" id="KW-0805">Transcription regulation</keyword>
<evidence type="ECO:0000313" key="6">
    <source>
        <dbReference type="EMBL" id="GID15599.1"/>
    </source>
</evidence>
<evidence type="ECO:0000256" key="3">
    <source>
        <dbReference type="ARBA" id="ARBA00023163"/>
    </source>
</evidence>
<dbReference type="PROSITE" id="PS50977">
    <property type="entry name" value="HTH_TETR_2"/>
    <property type="match status" value="1"/>
</dbReference>